<dbReference type="GO" id="GO:0043546">
    <property type="term" value="F:molybdopterin cofactor binding"/>
    <property type="evidence" value="ECO:0007669"/>
    <property type="project" value="TreeGrafter"/>
</dbReference>
<evidence type="ECO:0000256" key="4">
    <source>
        <dbReference type="ARBA" id="ARBA00023002"/>
    </source>
</evidence>
<dbReference type="PROSITE" id="PS51318">
    <property type="entry name" value="TAT"/>
    <property type="match status" value="1"/>
</dbReference>
<protein>
    <submittedName>
        <fullName evidence="8">TMAO/DMSO reductase</fullName>
    </submittedName>
</protein>
<dbReference type="KEGG" id="tpla:ElP_08000"/>
<dbReference type="GO" id="GO:0030151">
    <property type="term" value="F:molybdenum ion binding"/>
    <property type="evidence" value="ECO:0007669"/>
    <property type="project" value="InterPro"/>
</dbReference>
<dbReference type="EMBL" id="CP036426">
    <property type="protein sequence ID" value="QDV32958.1"/>
    <property type="molecule type" value="Genomic_DNA"/>
</dbReference>
<dbReference type="RefSeq" id="WP_231749468.1">
    <property type="nucleotide sequence ID" value="NZ_CP036426.1"/>
</dbReference>
<dbReference type="InterPro" id="IPR008335">
    <property type="entry name" value="Mopterin_OxRdtase_euk"/>
</dbReference>
<reference evidence="8 9" key="1">
    <citation type="submission" date="2019-02" db="EMBL/GenBank/DDBJ databases">
        <title>Deep-cultivation of Planctomycetes and their phenomic and genomic characterization uncovers novel biology.</title>
        <authorList>
            <person name="Wiegand S."/>
            <person name="Jogler M."/>
            <person name="Boedeker C."/>
            <person name="Pinto D."/>
            <person name="Vollmers J."/>
            <person name="Rivas-Marin E."/>
            <person name="Kohn T."/>
            <person name="Peeters S.H."/>
            <person name="Heuer A."/>
            <person name="Rast P."/>
            <person name="Oberbeckmann S."/>
            <person name="Bunk B."/>
            <person name="Jeske O."/>
            <person name="Meyerdierks A."/>
            <person name="Storesund J.E."/>
            <person name="Kallscheuer N."/>
            <person name="Luecker S."/>
            <person name="Lage O.M."/>
            <person name="Pohl T."/>
            <person name="Merkel B.J."/>
            <person name="Hornburger P."/>
            <person name="Mueller R.-W."/>
            <person name="Bruemmer F."/>
            <person name="Labrenz M."/>
            <person name="Spormann A.M."/>
            <person name="Op den Camp H."/>
            <person name="Overmann J."/>
            <person name="Amann R."/>
            <person name="Jetten M.S.M."/>
            <person name="Mascher T."/>
            <person name="Medema M.H."/>
            <person name="Devos D.P."/>
            <person name="Kaster A.-K."/>
            <person name="Ovreas L."/>
            <person name="Rohde M."/>
            <person name="Galperin M.Y."/>
            <person name="Jogler C."/>
        </authorList>
    </citation>
    <scope>NUCLEOTIDE SEQUENCE [LARGE SCALE GENOMIC DNA]</scope>
    <source>
        <strain evidence="8 9">ElP</strain>
    </source>
</reference>
<evidence type="ECO:0000313" key="8">
    <source>
        <dbReference type="EMBL" id="QDV32958.1"/>
    </source>
</evidence>
<evidence type="ECO:0000259" key="6">
    <source>
        <dbReference type="Pfam" id="PF00174"/>
    </source>
</evidence>
<dbReference type="PANTHER" id="PTHR19372">
    <property type="entry name" value="SULFITE REDUCTASE"/>
    <property type="match status" value="1"/>
</dbReference>
<evidence type="ECO:0000256" key="3">
    <source>
        <dbReference type="ARBA" id="ARBA00022723"/>
    </source>
</evidence>
<gene>
    <name evidence="8" type="ORF">ElP_08000</name>
</gene>
<dbReference type="SUPFAM" id="SSF56524">
    <property type="entry name" value="Oxidoreductase molybdopterin-binding domain"/>
    <property type="match status" value="1"/>
</dbReference>
<evidence type="ECO:0000259" key="7">
    <source>
        <dbReference type="Pfam" id="PF03404"/>
    </source>
</evidence>
<evidence type="ECO:0000256" key="1">
    <source>
        <dbReference type="ARBA" id="ARBA00001924"/>
    </source>
</evidence>
<dbReference type="Gene3D" id="2.60.40.650">
    <property type="match status" value="1"/>
</dbReference>
<dbReference type="PRINTS" id="PR00407">
    <property type="entry name" value="EUMOPTERIN"/>
</dbReference>
<dbReference type="Pfam" id="PF00174">
    <property type="entry name" value="Oxidored_molyb"/>
    <property type="match status" value="1"/>
</dbReference>
<organism evidence="8 9">
    <name type="scientific">Tautonia plasticadhaerens</name>
    <dbReference type="NCBI Taxonomy" id="2527974"/>
    <lineage>
        <taxon>Bacteria</taxon>
        <taxon>Pseudomonadati</taxon>
        <taxon>Planctomycetota</taxon>
        <taxon>Planctomycetia</taxon>
        <taxon>Isosphaerales</taxon>
        <taxon>Isosphaeraceae</taxon>
        <taxon>Tautonia</taxon>
    </lineage>
</organism>
<dbReference type="SUPFAM" id="SSF81296">
    <property type="entry name" value="E set domains"/>
    <property type="match status" value="1"/>
</dbReference>
<dbReference type="Proteomes" id="UP000317835">
    <property type="component" value="Chromosome"/>
</dbReference>
<dbReference type="CDD" id="cd02110">
    <property type="entry name" value="SO_family_Moco_dimer"/>
    <property type="match status" value="1"/>
</dbReference>
<keyword evidence="9" id="KW-1185">Reference proteome</keyword>
<comment type="cofactor">
    <cofactor evidence="1">
        <name>Mo-molybdopterin</name>
        <dbReference type="ChEBI" id="CHEBI:71302"/>
    </cofactor>
</comment>
<dbReference type="GO" id="GO:0006790">
    <property type="term" value="P:sulfur compound metabolic process"/>
    <property type="evidence" value="ECO:0007669"/>
    <property type="project" value="TreeGrafter"/>
</dbReference>
<dbReference type="InterPro" id="IPR014756">
    <property type="entry name" value="Ig_E-set"/>
</dbReference>
<evidence type="ECO:0000256" key="2">
    <source>
        <dbReference type="ARBA" id="ARBA00022505"/>
    </source>
</evidence>
<proteinExistence type="predicted"/>
<feature type="domain" description="Oxidoreductase molybdopterin-binding" evidence="6">
    <location>
        <begin position="87"/>
        <end position="257"/>
    </location>
</feature>
<keyword evidence="2" id="KW-0500">Molybdenum</keyword>
<dbReference type="InterPro" id="IPR000572">
    <property type="entry name" value="OxRdtase_Mopterin-bd_dom"/>
</dbReference>
<dbReference type="PANTHER" id="PTHR19372:SF7">
    <property type="entry name" value="SULFITE OXIDASE, MITOCHONDRIAL"/>
    <property type="match status" value="1"/>
</dbReference>
<feature type="domain" description="Moybdenum cofactor oxidoreductase dimerisation" evidence="7">
    <location>
        <begin position="286"/>
        <end position="397"/>
    </location>
</feature>
<evidence type="ECO:0000256" key="5">
    <source>
        <dbReference type="SAM" id="MobiDB-lite"/>
    </source>
</evidence>
<dbReference type="InterPro" id="IPR006311">
    <property type="entry name" value="TAT_signal"/>
</dbReference>
<dbReference type="InterPro" id="IPR036374">
    <property type="entry name" value="OxRdtase_Mopterin-bd_sf"/>
</dbReference>
<dbReference type="Gene3D" id="3.90.420.10">
    <property type="entry name" value="Oxidoreductase, molybdopterin-binding domain"/>
    <property type="match status" value="1"/>
</dbReference>
<accession>A0A518GWJ4</accession>
<dbReference type="AlphaFoldDB" id="A0A518GWJ4"/>
<dbReference type="InterPro" id="IPR005066">
    <property type="entry name" value="MoCF_OxRdtse_dimer"/>
</dbReference>
<feature type="region of interest" description="Disordered" evidence="5">
    <location>
        <begin position="358"/>
        <end position="386"/>
    </location>
</feature>
<feature type="compositionally biased region" description="Polar residues" evidence="5">
    <location>
        <begin position="368"/>
        <end position="382"/>
    </location>
</feature>
<evidence type="ECO:0000313" key="9">
    <source>
        <dbReference type="Proteomes" id="UP000317835"/>
    </source>
</evidence>
<dbReference type="Pfam" id="PF03404">
    <property type="entry name" value="Mo-co_dimer"/>
    <property type="match status" value="1"/>
</dbReference>
<name>A0A518GWJ4_9BACT</name>
<dbReference type="GO" id="GO:0020037">
    <property type="term" value="F:heme binding"/>
    <property type="evidence" value="ECO:0007669"/>
    <property type="project" value="TreeGrafter"/>
</dbReference>
<keyword evidence="3" id="KW-0479">Metal-binding</keyword>
<keyword evidence="4" id="KW-0560">Oxidoreductase</keyword>
<sequence length="399" mass="42684">MMNDSRGDAPETTRREALRRAIVGGAAAGFGVWAGPRFDRVARGDEPAVDDRALIIRNLVPLDAETPPTSLGGWITPNDLFFVRSHFGAPAAVSDRWTVSIGGLVDRPIALSLADLDAMEQVTLPAVLQCAGNGRGLFRPNIPGIGWARGAVGNAEWGGVRLVDVLEEAGLQEGVRHLHLLGADLPPHPKTPAFLRSLPREKAIDPTTLLATRMNGEPLPGLHGGPIRLVVPCWTANHSVKWLREITASEEEAPGFYQQTGYRIPREQAPPGSLIEDQDAELIPVTAMNVKSLITAPGDGLRLGAGPVEVSGVAWTGPGRVESVEVSIDGGPWRPAALGGPDVEGSWRTWSMSWDAPAGSHTIRSRATDSQGQTQPDQSPWNKSGYLWNAIEQVDVEVS</sequence>
<dbReference type="GO" id="GO:0008482">
    <property type="term" value="F:sulfite oxidase activity"/>
    <property type="evidence" value="ECO:0007669"/>
    <property type="project" value="TreeGrafter"/>
</dbReference>